<dbReference type="Gene3D" id="1.10.3520.10">
    <property type="entry name" value="Glycolipid transfer protein"/>
    <property type="match status" value="1"/>
</dbReference>
<dbReference type="InterPro" id="IPR014830">
    <property type="entry name" value="Glycolipid_transfer_prot_dom"/>
</dbReference>
<proteinExistence type="predicted"/>
<accession>A0A0C9X8D6</accession>
<dbReference type="OrthoDB" id="205255at2759"/>
<dbReference type="HOGENOM" id="CLU_2892035_0_0_1"/>
<dbReference type="GO" id="GO:0120013">
    <property type="term" value="F:lipid transfer activity"/>
    <property type="evidence" value="ECO:0007669"/>
    <property type="project" value="InterPro"/>
</dbReference>
<dbReference type="InterPro" id="IPR036497">
    <property type="entry name" value="GLTP_sf"/>
</dbReference>
<name>A0A0C9X8D6_9AGAR</name>
<evidence type="ECO:0000313" key="2">
    <source>
        <dbReference type="EMBL" id="KIJ93881.1"/>
    </source>
</evidence>
<dbReference type="Pfam" id="PF08718">
    <property type="entry name" value="GLTP"/>
    <property type="match status" value="1"/>
</dbReference>
<reference evidence="3" key="2">
    <citation type="submission" date="2015-01" db="EMBL/GenBank/DDBJ databases">
        <title>Evolutionary Origins and Diversification of the Mycorrhizal Mutualists.</title>
        <authorList>
            <consortium name="DOE Joint Genome Institute"/>
            <consortium name="Mycorrhizal Genomics Consortium"/>
            <person name="Kohler A."/>
            <person name="Kuo A."/>
            <person name="Nagy L.G."/>
            <person name="Floudas D."/>
            <person name="Copeland A."/>
            <person name="Barry K.W."/>
            <person name="Cichocki N."/>
            <person name="Veneault-Fourrey C."/>
            <person name="LaButti K."/>
            <person name="Lindquist E.A."/>
            <person name="Lipzen A."/>
            <person name="Lundell T."/>
            <person name="Morin E."/>
            <person name="Murat C."/>
            <person name="Riley R."/>
            <person name="Ohm R."/>
            <person name="Sun H."/>
            <person name="Tunlid A."/>
            <person name="Henrissat B."/>
            <person name="Grigoriev I.V."/>
            <person name="Hibbett D.S."/>
            <person name="Martin F."/>
        </authorList>
    </citation>
    <scope>NUCLEOTIDE SEQUENCE [LARGE SCALE GENOMIC DNA]</scope>
    <source>
        <strain evidence="3">LaAM-08-1</strain>
    </source>
</reference>
<gene>
    <name evidence="2" type="ORF">K443DRAFT_643302</name>
</gene>
<keyword evidence="3" id="KW-1185">Reference proteome</keyword>
<evidence type="ECO:0000313" key="3">
    <source>
        <dbReference type="Proteomes" id="UP000054477"/>
    </source>
</evidence>
<protein>
    <submittedName>
        <fullName evidence="2">Unplaced genomic scaffold K443scaffold_284, whole genome shotgun sequence</fullName>
    </submittedName>
</protein>
<dbReference type="AlphaFoldDB" id="A0A0C9X8D6"/>
<feature type="domain" description="Glycolipid transfer protein" evidence="1">
    <location>
        <begin position="3"/>
        <end position="61"/>
    </location>
</feature>
<organism evidence="2 3">
    <name type="scientific">Laccaria amethystina LaAM-08-1</name>
    <dbReference type="NCBI Taxonomy" id="1095629"/>
    <lineage>
        <taxon>Eukaryota</taxon>
        <taxon>Fungi</taxon>
        <taxon>Dikarya</taxon>
        <taxon>Basidiomycota</taxon>
        <taxon>Agaricomycotina</taxon>
        <taxon>Agaricomycetes</taxon>
        <taxon>Agaricomycetidae</taxon>
        <taxon>Agaricales</taxon>
        <taxon>Agaricineae</taxon>
        <taxon>Hydnangiaceae</taxon>
        <taxon>Laccaria</taxon>
    </lineage>
</organism>
<dbReference type="STRING" id="1095629.A0A0C9X8D6"/>
<dbReference type="Proteomes" id="UP000054477">
    <property type="component" value="Unassembled WGS sequence"/>
</dbReference>
<sequence>MRKHGTPRLVCLIRGLAFTSKALQKMRADTSSELYTCFKRSYDEVLRHHHPFVIRSIVSVSQR</sequence>
<dbReference type="SUPFAM" id="SSF110004">
    <property type="entry name" value="Glycolipid transfer protein, GLTP"/>
    <property type="match status" value="1"/>
</dbReference>
<evidence type="ECO:0000259" key="1">
    <source>
        <dbReference type="Pfam" id="PF08718"/>
    </source>
</evidence>
<feature type="non-terminal residue" evidence="2">
    <location>
        <position position="63"/>
    </location>
</feature>
<dbReference type="EMBL" id="KN838819">
    <property type="protein sequence ID" value="KIJ93881.1"/>
    <property type="molecule type" value="Genomic_DNA"/>
</dbReference>
<reference evidence="2 3" key="1">
    <citation type="submission" date="2014-04" db="EMBL/GenBank/DDBJ databases">
        <authorList>
            <consortium name="DOE Joint Genome Institute"/>
            <person name="Kuo A."/>
            <person name="Kohler A."/>
            <person name="Nagy L.G."/>
            <person name="Floudas D."/>
            <person name="Copeland A."/>
            <person name="Barry K.W."/>
            <person name="Cichocki N."/>
            <person name="Veneault-Fourrey C."/>
            <person name="LaButti K."/>
            <person name="Lindquist E.A."/>
            <person name="Lipzen A."/>
            <person name="Lundell T."/>
            <person name="Morin E."/>
            <person name="Murat C."/>
            <person name="Sun H."/>
            <person name="Tunlid A."/>
            <person name="Henrissat B."/>
            <person name="Grigoriev I.V."/>
            <person name="Hibbett D.S."/>
            <person name="Martin F."/>
            <person name="Nordberg H.P."/>
            <person name="Cantor M.N."/>
            <person name="Hua S.X."/>
        </authorList>
    </citation>
    <scope>NUCLEOTIDE SEQUENCE [LARGE SCALE GENOMIC DNA]</scope>
    <source>
        <strain evidence="2 3">LaAM-08-1</strain>
    </source>
</reference>
<dbReference type="GO" id="GO:0005737">
    <property type="term" value="C:cytoplasm"/>
    <property type="evidence" value="ECO:0007669"/>
    <property type="project" value="InterPro"/>
</dbReference>